<dbReference type="InterPro" id="IPR003103">
    <property type="entry name" value="BAG_domain"/>
</dbReference>
<feature type="domain" description="BAG" evidence="3">
    <location>
        <begin position="124"/>
        <end position="189"/>
    </location>
</feature>
<evidence type="ECO:0000259" key="3">
    <source>
        <dbReference type="Pfam" id="PF02179"/>
    </source>
</evidence>
<dbReference type="ExpressionAtlas" id="A0A3L6FR22">
    <property type="expression patterns" value="baseline and differential"/>
</dbReference>
<dbReference type="Pfam" id="PF02179">
    <property type="entry name" value="BAG"/>
    <property type="match status" value="1"/>
</dbReference>
<organism evidence="4 5">
    <name type="scientific">Zea mays</name>
    <name type="common">Maize</name>
    <dbReference type="NCBI Taxonomy" id="4577"/>
    <lineage>
        <taxon>Eukaryota</taxon>
        <taxon>Viridiplantae</taxon>
        <taxon>Streptophyta</taxon>
        <taxon>Embryophyta</taxon>
        <taxon>Tracheophyta</taxon>
        <taxon>Spermatophyta</taxon>
        <taxon>Magnoliopsida</taxon>
        <taxon>Liliopsida</taxon>
        <taxon>Poales</taxon>
        <taxon>Poaceae</taxon>
        <taxon>PACMAD clade</taxon>
        <taxon>Panicoideae</taxon>
        <taxon>Andropogonodae</taxon>
        <taxon>Andropogoneae</taxon>
        <taxon>Tripsacinae</taxon>
        <taxon>Zea</taxon>
    </lineage>
</organism>
<dbReference type="SUPFAM" id="SSF63491">
    <property type="entry name" value="BAG domain"/>
    <property type="match status" value="1"/>
</dbReference>
<sequence length="325" mass="35416">MASRQFFTYDPYEFAYDQYYNLYEPYYLRQSAPTHRARDIFSGAEPAAAKSRSVPRATESETQTSFSIPVNGPDSPERAPSPVAEARAGPMAPAMSAEDAAARMQASARGFLARKSVRAVRQVDQEAEQVAEKMACEAEALLADPRARVAVWEALMRMLLRLDAVRGARDYRRRVTKRVVALQDAVDALVAKPAPATVDMAEEIAIAPELPDAEDEKEDEEAETHEAAAVEIAEESNTNVGVVEPEGSELLAEENEHTSPALTAVAGAASDVVDARKLMQMVATLCEQSAQQCAVIEALAERVDMLERTLRRMQDADSAGGQPRS</sequence>
<feature type="region of interest" description="Disordered" evidence="2">
    <location>
        <begin position="45"/>
        <end position="99"/>
    </location>
</feature>
<dbReference type="PANTHER" id="PTHR33322:SF4">
    <property type="entry name" value="BAG DOMAIN CONTAINING PROTEIN, EXPRESSED"/>
    <property type="match status" value="1"/>
</dbReference>
<name>A0A3L6FR22_MAIZE</name>
<evidence type="ECO:0000256" key="2">
    <source>
        <dbReference type="SAM" id="MobiDB-lite"/>
    </source>
</evidence>
<dbReference type="GO" id="GO:0051087">
    <property type="term" value="F:protein-folding chaperone binding"/>
    <property type="evidence" value="ECO:0007669"/>
    <property type="project" value="InterPro"/>
</dbReference>
<reference evidence="4 5" key="1">
    <citation type="journal article" date="2018" name="Nat. Genet.">
        <title>Extensive intraspecific gene order and gene structural variations between Mo17 and other maize genomes.</title>
        <authorList>
            <person name="Sun S."/>
            <person name="Zhou Y."/>
            <person name="Chen J."/>
            <person name="Shi J."/>
            <person name="Zhao H."/>
            <person name="Zhao H."/>
            <person name="Song W."/>
            <person name="Zhang M."/>
            <person name="Cui Y."/>
            <person name="Dong X."/>
            <person name="Liu H."/>
            <person name="Ma X."/>
            <person name="Jiao Y."/>
            <person name="Wang B."/>
            <person name="Wei X."/>
            <person name="Stein J.C."/>
            <person name="Glaubitz J.C."/>
            <person name="Lu F."/>
            <person name="Yu G."/>
            <person name="Liang C."/>
            <person name="Fengler K."/>
            <person name="Li B."/>
            <person name="Rafalski A."/>
            <person name="Schnable P.S."/>
            <person name="Ware D.H."/>
            <person name="Buckler E.S."/>
            <person name="Lai J."/>
        </authorList>
    </citation>
    <scope>NUCLEOTIDE SEQUENCE [LARGE SCALE GENOMIC DNA]</scope>
    <source>
        <strain evidence="5">cv. Missouri 17</strain>
        <tissue evidence="4">Seedling</tissue>
    </source>
</reference>
<proteinExistence type="predicted"/>
<keyword evidence="1" id="KW-0143">Chaperone</keyword>
<dbReference type="AlphaFoldDB" id="A0A3L6FR22"/>
<dbReference type="Proteomes" id="UP000251960">
    <property type="component" value="Chromosome 2"/>
</dbReference>
<evidence type="ECO:0000256" key="1">
    <source>
        <dbReference type="ARBA" id="ARBA00023186"/>
    </source>
</evidence>
<dbReference type="EMBL" id="NCVQ01000003">
    <property type="protein sequence ID" value="PWZ36911.1"/>
    <property type="molecule type" value="Genomic_DNA"/>
</dbReference>
<feature type="compositionally biased region" description="Low complexity" evidence="2">
    <location>
        <begin position="90"/>
        <end position="99"/>
    </location>
</feature>
<accession>A0A3L6FR22</accession>
<evidence type="ECO:0000313" key="5">
    <source>
        <dbReference type="Proteomes" id="UP000251960"/>
    </source>
</evidence>
<dbReference type="PROSITE" id="PS50096">
    <property type="entry name" value="IQ"/>
    <property type="match status" value="1"/>
</dbReference>
<dbReference type="PANTHER" id="PTHR33322">
    <property type="entry name" value="BAG DOMAIN CONTAINING PROTEIN, EXPRESSED"/>
    <property type="match status" value="1"/>
</dbReference>
<protein>
    <recommendedName>
        <fullName evidence="3">BAG domain-containing protein</fullName>
    </recommendedName>
</protein>
<gene>
    <name evidence="4" type="ORF">Zm00014a_036474</name>
</gene>
<dbReference type="InterPro" id="IPR040400">
    <property type="entry name" value="BAG5/6/7/8"/>
</dbReference>
<evidence type="ECO:0000313" key="4">
    <source>
        <dbReference type="EMBL" id="PWZ36911.1"/>
    </source>
</evidence>
<comment type="caution">
    <text evidence="4">The sequence shown here is derived from an EMBL/GenBank/DDBJ whole genome shotgun (WGS) entry which is preliminary data.</text>
</comment>